<dbReference type="Proteomes" id="UP001140949">
    <property type="component" value="Unassembled WGS sequence"/>
</dbReference>
<comment type="caution">
    <text evidence="2">The sequence shown here is derived from an EMBL/GenBank/DDBJ whole genome shotgun (WGS) entry which is preliminary data.</text>
</comment>
<reference evidence="2" key="2">
    <citation type="submission" date="2023-04" db="EMBL/GenBank/DDBJ databases">
        <authorList>
            <person name="Bruccoleri R.E."/>
            <person name="Oakeley E.J."/>
            <person name="Faust A.-M."/>
            <person name="Dessus-Babus S."/>
            <person name="Altorfer M."/>
            <person name="Burckhardt D."/>
            <person name="Oertli M."/>
            <person name="Naumann U."/>
            <person name="Petersen F."/>
            <person name="Wong J."/>
        </authorList>
    </citation>
    <scope>NUCLEOTIDE SEQUENCE</scope>
    <source>
        <strain evidence="2">GSM-AAB239-AS_SAM_17_03QT</strain>
        <tissue evidence="2">Leaf</tissue>
    </source>
</reference>
<feature type="region of interest" description="Disordered" evidence="1">
    <location>
        <begin position="22"/>
        <end position="65"/>
    </location>
</feature>
<gene>
    <name evidence="2" type="ORF">M6B38_162590</name>
</gene>
<proteinExistence type="predicted"/>
<evidence type="ECO:0000313" key="2">
    <source>
        <dbReference type="EMBL" id="KAJ6809664.1"/>
    </source>
</evidence>
<feature type="compositionally biased region" description="Acidic residues" evidence="1">
    <location>
        <begin position="46"/>
        <end position="58"/>
    </location>
</feature>
<evidence type="ECO:0000313" key="3">
    <source>
        <dbReference type="Proteomes" id="UP001140949"/>
    </source>
</evidence>
<keyword evidence="3" id="KW-1185">Reference proteome</keyword>
<dbReference type="AlphaFoldDB" id="A0AAX6F036"/>
<dbReference type="EMBL" id="JANAVB010033015">
    <property type="protein sequence ID" value="KAJ6809664.1"/>
    <property type="molecule type" value="Genomic_DNA"/>
</dbReference>
<evidence type="ECO:0000256" key="1">
    <source>
        <dbReference type="SAM" id="MobiDB-lite"/>
    </source>
</evidence>
<accession>A0AAX6F036</accession>
<sequence>MARMLSRNLIRASETLTLTKKSLPPPSFLFSSRRAKSGGPEKAELIEIDLGPDPESESESGSGAEAEVEIHVGVRRLEDAIQAIIVRRSRPAWLPFIPGSSYWVPPRGKRAMGVVELIGRASSSRSPPPLSEEEVMSLTSFRGWPSSKFFLDSKKVSISDGVPRPVKSSSNVVAQSDDEE</sequence>
<dbReference type="PANTHER" id="PTHR33972:SF2">
    <property type="entry name" value="OS04G0606700 PROTEIN"/>
    <property type="match status" value="1"/>
</dbReference>
<organism evidence="2 3">
    <name type="scientific">Iris pallida</name>
    <name type="common">Sweet iris</name>
    <dbReference type="NCBI Taxonomy" id="29817"/>
    <lineage>
        <taxon>Eukaryota</taxon>
        <taxon>Viridiplantae</taxon>
        <taxon>Streptophyta</taxon>
        <taxon>Embryophyta</taxon>
        <taxon>Tracheophyta</taxon>
        <taxon>Spermatophyta</taxon>
        <taxon>Magnoliopsida</taxon>
        <taxon>Liliopsida</taxon>
        <taxon>Asparagales</taxon>
        <taxon>Iridaceae</taxon>
        <taxon>Iridoideae</taxon>
        <taxon>Irideae</taxon>
        <taxon>Iris</taxon>
    </lineage>
</organism>
<reference evidence="2" key="1">
    <citation type="journal article" date="2023" name="GigaByte">
        <title>Genome assembly of the bearded iris, Iris pallida Lam.</title>
        <authorList>
            <person name="Bruccoleri R.E."/>
            <person name="Oakeley E.J."/>
            <person name="Faust A.M.E."/>
            <person name="Altorfer M."/>
            <person name="Dessus-Babus S."/>
            <person name="Burckhardt D."/>
            <person name="Oertli M."/>
            <person name="Naumann U."/>
            <person name="Petersen F."/>
            <person name="Wong J."/>
        </authorList>
    </citation>
    <scope>NUCLEOTIDE SEQUENCE</scope>
    <source>
        <strain evidence="2">GSM-AAB239-AS_SAM_17_03QT</strain>
    </source>
</reference>
<name>A0AAX6F036_IRIPA</name>
<protein>
    <submittedName>
        <fullName evidence="2">Uncharacterized protein</fullName>
    </submittedName>
</protein>
<dbReference type="PANTHER" id="PTHR33972">
    <property type="entry name" value="EXPRESSED PROTEIN"/>
    <property type="match status" value="1"/>
</dbReference>